<reference evidence="1" key="1">
    <citation type="submission" date="2020-05" db="EMBL/GenBank/DDBJ databases">
        <authorList>
            <person name="Brown S."/>
            <person name="Huntemann M."/>
            <person name="Clum A."/>
            <person name="Spunde A."/>
            <person name="Palaniappan K."/>
            <person name="Ritter S."/>
            <person name="Mikhailova N."/>
            <person name="Chen I.-M."/>
            <person name="Stamatis D."/>
            <person name="Reddy T."/>
            <person name="O'Malley R."/>
            <person name="Daum C."/>
            <person name="Shapiro N."/>
            <person name="Ivanova N."/>
            <person name="Kyrpides N."/>
            <person name="Woyke T."/>
        </authorList>
    </citation>
    <scope>NUCLEOTIDE SEQUENCE</scope>
    <source>
        <strain evidence="1">DJ080</strain>
    </source>
</reference>
<accession>A0AAX0B0L7</accession>
<protein>
    <submittedName>
        <fullName evidence="1">Uncharacterized protein</fullName>
    </submittedName>
</protein>
<dbReference type="Proteomes" id="UP001193748">
    <property type="component" value="Unassembled WGS sequence"/>
</dbReference>
<dbReference type="AlphaFoldDB" id="A0AAX0B0L7"/>
<evidence type="ECO:0000313" key="2">
    <source>
        <dbReference type="Proteomes" id="UP001193748"/>
    </source>
</evidence>
<evidence type="ECO:0000313" key="1">
    <source>
        <dbReference type="EMBL" id="NRT88892.1"/>
    </source>
</evidence>
<dbReference type="RefSeq" id="WP_173711018.1">
    <property type="nucleotide sequence ID" value="NZ_JABSWW010000001.1"/>
</dbReference>
<sequence>MIKQINKEEIMKEVFSNIVANDFNVINGRRITSHFTLENEIKRIDMIVLKDISFDELIKEMSKEVDKFINELDMQESFEQVLEDAFSFENNEKKYGINKPLTEIYGYTADWICADEKGILTIEDRGLFNYLMKQIHKYKEYRINKKEEVISSVGIEDYLESYLNDPANSLKDKIVISNFLNEYMDKPLYVVEFFRDKGFYIRIENSDDEIVSNELFLGVEIEKEENEFNFDMNLFDGHIINRIKEQDKFLFENLDKFDNKYVGYKIKTERPITDNTMIGNYTIKYTMDYKFIGFDKFQEIAYWLNEGYYICEKSDLEKVRGLI</sequence>
<organism evidence="1 2">
    <name type="scientific">Clostridium beijerinckii</name>
    <name type="common">Clostridium MP</name>
    <dbReference type="NCBI Taxonomy" id="1520"/>
    <lineage>
        <taxon>Bacteria</taxon>
        <taxon>Bacillati</taxon>
        <taxon>Bacillota</taxon>
        <taxon>Clostridia</taxon>
        <taxon>Eubacteriales</taxon>
        <taxon>Clostridiaceae</taxon>
        <taxon>Clostridium</taxon>
    </lineage>
</organism>
<name>A0AAX0B0L7_CLOBE</name>
<comment type="caution">
    <text evidence="1">The sequence shown here is derived from an EMBL/GenBank/DDBJ whole genome shotgun (WGS) entry which is preliminary data.</text>
</comment>
<gene>
    <name evidence="1" type="ORF">B0H41_002571</name>
</gene>
<proteinExistence type="predicted"/>
<dbReference type="EMBL" id="JABSWW010000001">
    <property type="protein sequence ID" value="NRT88892.1"/>
    <property type="molecule type" value="Genomic_DNA"/>
</dbReference>
<reference evidence="1" key="2">
    <citation type="journal article" date="2022" name="Nat. Biotechnol.">
        <title>Carbon-negative production of acetone and isopropanol by gas fermentation at industrial pilot scale.</title>
        <authorList>
            <person name="Liew F.E."/>
            <person name="Nogle R."/>
            <person name="Abdalla T."/>
            <person name="Rasor B.J."/>
            <person name="Canter C."/>
            <person name="Jensen R.O."/>
            <person name="Wang L."/>
            <person name="Strutz J."/>
            <person name="Chirania P."/>
            <person name="De Tissera S."/>
            <person name="Mueller A.P."/>
            <person name="Ruan Z."/>
            <person name="Gao A."/>
            <person name="Tran L."/>
            <person name="Engle N.L."/>
            <person name="Bromley J.C."/>
            <person name="Daniell J."/>
            <person name="Conrado R."/>
            <person name="Tschaplinski T.J."/>
            <person name="Giannone R.J."/>
            <person name="Hettich R.L."/>
            <person name="Karim A.S."/>
            <person name="Simpson S.D."/>
            <person name="Brown S.D."/>
            <person name="Leang C."/>
            <person name="Jewett M.C."/>
            <person name="Kopke M."/>
        </authorList>
    </citation>
    <scope>NUCLEOTIDE SEQUENCE</scope>
    <source>
        <strain evidence="1">DJ080</strain>
    </source>
</reference>